<name>A0A8H4B7D4_MUCCL</name>
<gene>
    <name evidence="13" type="ORF">FB192DRAFT_1038875</name>
</gene>
<keyword evidence="4 11" id="KW-0328">Glycosyltransferase</keyword>
<evidence type="ECO:0000313" key="13">
    <source>
        <dbReference type="EMBL" id="KAF1796543.1"/>
    </source>
</evidence>
<evidence type="ECO:0000256" key="9">
    <source>
        <dbReference type="ARBA" id="ARBA00023136"/>
    </source>
</evidence>
<comment type="similarity">
    <text evidence="3 11">Belongs to the ALG6/ALG8 glucosyltransferase family.</text>
</comment>
<evidence type="ECO:0000256" key="8">
    <source>
        <dbReference type="ARBA" id="ARBA00022989"/>
    </source>
</evidence>
<dbReference type="PANTHER" id="PTHR12413:SF2">
    <property type="entry name" value="DOLICHYL PYROPHOSPHATE GLC1MAN9GLCNAC2 ALPHA-1,3-GLUCOSYLTRANSFERASE-RELATED"/>
    <property type="match status" value="1"/>
</dbReference>
<accession>A0A8H4B7D4</accession>
<dbReference type="EMBL" id="JAAECE010000012">
    <property type="protein sequence ID" value="KAF1796543.1"/>
    <property type="molecule type" value="Genomic_DNA"/>
</dbReference>
<dbReference type="EC" id="2.4.1.-" evidence="11"/>
<evidence type="ECO:0000256" key="1">
    <source>
        <dbReference type="ARBA" id="ARBA00004477"/>
    </source>
</evidence>
<feature type="transmembrane region" description="Helical" evidence="11">
    <location>
        <begin position="422"/>
        <end position="442"/>
    </location>
</feature>
<protein>
    <recommendedName>
        <fullName evidence="11">Alpha-1,3-glucosyltransferase</fullName>
        <ecNumber evidence="11">2.4.1.-</ecNumber>
    </recommendedName>
</protein>
<keyword evidence="8 11" id="KW-1133">Transmembrane helix</keyword>
<evidence type="ECO:0000256" key="2">
    <source>
        <dbReference type="ARBA" id="ARBA00004922"/>
    </source>
</evidence>
<feature type="transmembrane region" description="Helical" evidence="11">
    <location>
        <begin position="457"/>
        <end position="476"/>
    </location>
</feature>
<evidence type="ECO:0000256" key="3">
    <source>
        <dbReference type="ARBA" id="ARBA00008715"/>
    </source>
</evidence>
<dbReference type="Pfam" id="PF03155">
    <property type="entry name" value="Alg6_Alg8"/>
    <property type="match status" value="2"/>
</dbReference>
<evidence type="ECO:0000256" key="12">
    <source>
        <dbReference type="SAM" id="SignalP"/>
    </source>
</evidence>
<dbReference type="Proteomes" id="UP000469890">
    <property type="component" value="Unassembled WGS sequence"/>
</dbReference>
<feature type="transmembrane region" description="Helical" evidence="11">
    <location>
        <begin position="90"/>
        <end position="108"/>
    </location>
</feature>
<evidence type="ECO:0000256" key="4">
    <source>
        <dbReference type="ARBA" id="ARBA00022676"/>
    </source>
</evidence>
<comment type="catalytic activity">
    <reaction evidence="10">
        <text>an alpha-D-Glc-(1-&gt;3)-alpha-D-Man-(1-&gt;2)-alpha-D-Man-(1-&gt;2)-alpha-D-Man-(1-&gt;3)-[alpha-D-Man-(1-&gt;2)-alpha-D-Man-(1-&gt;3)-[alpha-D-Man-(1-&gt;2)-alpha-D-Man-(1-&gt;6)]-alpha-D-Man-(1-&gt;6)]-beta-D-Man-(1-&gt;4)-beta-D-GlcNAc-(1-&gt;4)-alpha-D-GlcNAc-diphospho-di-trans,poly-cis-dolichol + a di-trans,poly-cis-dolichyl beta-D-glucosyl phosphate = an alpha-D-Glc-(1-&gt;3)-alpha-D-Glc-(1-&gt;3)-alpha-D-Man-(1-&gt;2)-alpha-D-Man-(1-&gt;2)-alpha-D-Man-(1-&gt;3)-[alpha-D-Man-(1-&gt;2)-alpha-D-Man-(1-&gt;3)-[alpha-D-Man-(1-&gt;2)-alpha-D-Man-(1-&gt;6)]-alpha-D-Man-(1-&gt;6)]-beta-D-Man-(1-&gt;4)-beta-D-GlcNAc-(1-&gt;4)-alpha-D-GlcNAc-diphospho-di-trans,poly-cis-dolichol + a di-trans,poly-cis-dolichyl phosphate + H(+)</text>
        <dbReference type="Rhea" id="RHEA:31307"/>
        <dbReference type="Rhea" id="RHEA-COMP:19498"/>
        <dbReference type="Rhea" id="RHEA-COMP:19502"/>
        <dbReference type="Rhea" id="RHEA-COMP:19521"/>
        <dbReference type="Rhea" id="RHEA-COMP:19522"/>
        <dbReference type="ChEBI" id="CHEBI:15378"/>
        <dbReference type="ChEBI" id="CHEBI:57525"/>
        <dbReference type="ChEBI" id="CHEBI:57683"/>
        <dbReference type="ChEBI" id="CHEBI:132521"/>
        <dbReference type="ChEBI" id="CHEBI:132522"/>
        <dbReference type="EC" id="2.4.1.265"/>
    </reaction>
    <physiologicalReaction direction="left-to-right" evidence="10">
        <dbReference type="Rhea" id="RHEA:31308"/>
    </physiologicalReaction>
</comment>
<feature type="transmembrane region" description="Helical" evidence="11">
    <location>
        <begin position="299"/>
        <end position="322"/>
    </location>
</feature>
<evidence type="ECO:0000256" key="11">
    <source>
        <dbReference type="RuleBase" id="RU363110"/>
    </source>
</evidence>
<sequence>MRDLFIVSTFIKLLLIPAYRSTDFEVHRNWLAITHSLPIDKWYIENTSEWTLDYPPFFAWFEKTLSMFAAFVDPEMLKVDNLGYASTETIIFQRLTVIVSELLLYFALVRYAKYFGNKYVNWVLVGSLFLHPGLIIVDHIHFQYNGFLYGILILSIVEAKRNNLLASGVLFAILLNFKHIYLYMAPAYFVYLLKAYCFTGQGNENRFSIQRLIALGGSVIAIFGISFGPFIYLGQLPAVFQRLFPFTRGLCHAYWAPNFWALYAGADRVCIILAKKFGWSLNQEAITSMTRGYVGDTQFAVLPTIEALHTMIITVLVQLVVLQKLWRKPTFDNFLSSLTLCTFASYLFGWHVHEKAIMIVLIPYGLMASNSKVNLRVFVILSAAGIFSLYPLLFRSTGKYKSSTSGHRLIGRGGCKPLETPIKITITLLWFCAIIPGLAYSIKTPLKNLLSTIEENYLMGLLLLQLYTGFVHDIVFGQNNLQFLPLMVTSLYCSVGIVYGWALFMINYLSG</sequence>
<comment type="subcellular location">
    <subcellularLocation>
        <location evidence="1 11">Endoplasmic reticulum membrane</location>
        <topology evidence="1 11">Multi-pass membrane protein</topology>
    </subcellularLocation>
</comment>
<comment type="pathway">
    <text evidence="2 11">Protein modification; protein glycosylation.</text>
</comment>
<feature type="transmembrane region" description="Helical" evidence="11">
    <location>
        <begin position="164"/>
        <end position="191"/>
    </location>
</feature>
<evidence type="ECO:0000256" key="6">
    <source>
        <dbReference type="ARBA" id="ARBA00022692"/>
    </source>
</evidence>
<feature type="transmembrane region" description="Helical" evidence="11">
    <location>
        <begin position="334"/>
        <end position="353"/>
    </location>
</feature>
<proteinExistence type="inferred from homology"/>
<dbReference type="InterPro" id="IPR004856">
    <property type="entry name" value="Glyco_trans_ALG6/ALG8"/>
</dbReference>
<evidence type="ECO:0000256" key="7">
    <source>
        <dbReference type="ARBA" id="ARBA00022824"/>
    </source>
</evidence>
<evidence type="ECO:0000256" key="5">
    <source>
        <dbReference type="ARBA" id="ARBA00022679"/>
    </source>
</evidence>
<organism evidence="13 14">
    <name type="scientific">Mucor circinelloides f. lusitanicus</name>
    <name type="common">Mucor racemosus var. lusitanicus</name>
    <dbReference type="NCBI Taxonomy" id="29924"/>
    <lineage>
        <taxon>Eukaryota</taxon>
        <taxon>Fungi</taxon>
        <taxon>Fungi incertae sedis</taxon>
        <taxon>Mucoromycota</taxon>
        <taxon>Mucoromycotina</taxon>
        <taxon>Mucoromycetes</taxon>
        <taxon>Mucorales</taxon>
        <taxon>Mucorineae</taxon>
        <taxon>Mucoraceae</taxon>
        <taxon>Mucor</taxon>
    </lineage>
</organism>
<reference evidence="13 14" key="1">
    <citation type="submission" date="2019-09" db="EMBL/GenBank/DDBJ databases">
        <authorList>
            <consortium name="DOE Joint Genome Institute"/>
            <person name="Mondo S.J."/>
            <person name="Navarro-Mendoza M.I."/>
            <person name="Perez-Arques C."/>
            <person name="Panchal S."/>
            <person name="Nicolas F.E."/>
            <person name="Ganguly P."/>
            <person name="Pangilinan J."/>
            <person name="Grigoriev I."/>
            <person name="Heitman J."/>
            <person name="Sanya K."/>
            <person name="Garre V."/>
        </authorList>
    </citation>
    <scope>NUCLEOTIDE SEQUENCE [LARGE SCALE GENOMIC DNA]</scope>
    <source>
        <strain evidence="13 14">MU402</strain>
    </source>
</reference>
<feature type="transmembrane region" description="Helical" evidence="11">
    <location>
        <begin position="212"/>
        <end position="233"/>
    </location>
</feature>
<evidence type="ECO:0000256" key="10">
    <source>
        <dbReference type="ARBA" id="ARBA00047346"/>
    </source>
</evidence>
<feature type="transmembrane region" description="Helical" evidence="11">
    <location>
        <begin position="373"/>
        <end position="393"/>
    </location>
</feature>
<comment type="caution">
    <text evidence="13">The sequence shown here is derived from an EMBL/GenBank/DDBJ whole genome shotgun (WGS) entry which is preliminary data.</text>
</comment>
<feature type="transmembrane region" description="Helical" evidence="11">
    <location>
        <begin position="483"/>
        <end position="506"/>
    </location>
</feature>
<keyword evidence="7 11" id="KW-0256">Endoplasmic reticulum</keyword>
<dbReference type="GO" id="GO:0005789">
    <property type="term" value="C:endoplasmic reticulum membrane"/>
    <property type="evidence" value="ECO:0007669"/>
    <property type="project" value="UniProtKB-SubCell"/>
</dbReference>
<keyword evidence="12" id="KW-0732">Signal</keyword>
<dbReference type="GO" id="GO:0006487">
    <property type="term" value="P:protein N-linked glycosylation"/>
    <property type="evidence" value="ECO:0007669"/>
    <property type="project" value="TreeGrafter"/>
</dbReference>
<feature type="chain" id="PRO_5034817071" description="Alpha-1,3-glucosyltransferase" evidence="12">
    <location>
        <begin position="22"/>
        <end position="511"/>
    </location>
</feature>
<feature type="signal peptide" evidence="12">
    <location>
        <begin position="1"/>
        <end position="21"/>
    </location>
</feature>
<keyword evidence="5 11" id="KW-0808">Transferase</keyword>
<feature type="transmembrane region" description="Helical" evidence="11">
    <location>
        <begin position="120"/>
        <end position="144"/>
    </location>
</feature>
<dbReference type="UniPathway" id="UPA00378"/>
<keyword evidence="9 11" id="KW-0472">Membrane</keyword>
<keyword evidence="6 11" id="KW-0812">Transmembrane</keyword>
<dbReference type="PANTHER" id="PTHR12413">
    <property type="entry name" value="DOLICHYL GLYCOSYLTRANSFERASE"/>
    <property type="match status" value="1"/>
</dbReference>
<evidence type="ECO:0000313" key="14">
    <source>
        <dbReference type="Proteomes" id="UP000469890"/>
    </source>
</evidence>
<dbReference type="GO" id="GO:0042283">
    <property type="term" value="F:dolichyl pyrophosphate Glc1Man9GlcNAc2 alpha-1,3-glucosyltransferase activity"/>
    <property type="evidence" value="ECO:0007669"/>
    <property type="project" value="UniProtKB-EC"/>
</dbReference>
<dbReference type="AlphaFoldDB" id="A0A8H4B7D4"/>